<evidence type="ECO:0000256" key="1">
    <source>
        <dbReference type="SAM" id="SignalP"/>
    </source>
</evidence>
<comment type="caution">
    <text evidence="2">The sequence shown here is derived from an EMBL/GenBank/DDBJ whole genome shotgun (WGS) entry which is preliminary data.</text>
</comment>
<gene>
    <name evidence="2" type="ORF">FA13DRAFT_1790908</name>
</gene>
<organism evidence="2 3">
    <name type="scientific">Coprinellus micaceus</name>
    <name type="common">Glistening ink-cap mushroom</name>
    <name type="synonym">Coprinus micaceus</name>
    <dbReference type="NCBI Taxonomy" id="71717"/>
    <lineage>
        <taxon>Eukaryota</taxon>
        <taxon>Fungi</taxon>
        <taxon>Dikarya</taxon>
        <taxon>Basidiomycota</taxon>
        <taxon>Agaricomycotina</taxon>
        <taxon>Agaricomycetes</taxon>
        <taxon>Agaricomycetidae</taxon>
        <taxon>Agaricales</taxon>
        <taxon>Agaricineae</taxon>
        <taxon>Psathyrellaceae</taxon>
        <taxon>Coprinellus</taxon>
    </lineage>
</organism>
<proteinExistence type="predicted"/>
<sequence length="85" mass="9863">MSVMAWIVGSLDSAWATVCKYLGMHHPRKLNDFYRRWGVNDEWRERPQIAGDDGVEEEESDEIPLEENLLFQIGFTHSHQSDTLA</sequence>
<evidence type="ECO:0000313" key="2">
    <source>
        <dbReference type="EMBL" id="TEB32059.1"/>
    </source>
</evidence>
<feature type="chain" id="PRO_5021358604" evidence="1">
    <location>
        <begin position="17"/>
        <end position="85"/>
    </location>
</feature>
<keyword evidence="3" id="KW-1185">Reference proteome</keyword>
<dbReference type="AlphaFoldDB" id="A0A4Y7TEV4"/>
<accession>A0A4Y7TEV4</accession>
<dbReference type="EMBL" id="QPFP01000016">
    <property type="protein sequence ID" value="TEB32059.1"/>
    <property type="molecule type" value="Genomic_DNA"/>
</dbReference>
<dbReference type="Proteomes" id="UP000298030">
    <property type="component" value="Unassembled WGS sequence"/>
</dbReference>
<reference evidence="2 3" key="1">
    <citation type="journal article" date="2019" name="Nat. Ecol. Evol.">
        <title>Megaphylogeny resolves global patterns of mushroom evolution.</title>
        <authorList>
            <person name="Varga T."/>
            <person name="Krizsan K."/>
            <person name="Foldi C."/>
            <person name="Dima B."/>
            <person name="Sanchez-Garcia M."/>
            <person name="Sanchez-Ramirez S."/>
            <person name="Szollosi G.J."/>
            <person name="Szarkandi J.G."/>
            <person name="Papp V."/>
            <person name="Albert L."/>
            <person name="Andreopoulos W."/>
            <person name="Angelini C."/>
            <person name="Antonin V."/>
            <person name="Barry K.W."/>
            <person name="Bougher N.L."/>
            <person name="Buchanan P."/>
            <person name="Buyck B."/>
            <person name="Bense V."/>
            <person name="Catcheside P."/>
            <person name="Chovatia M."/>
            <person name="Cooper J."/>
            <person name="Damon W."/>
            <person name="Desjardin D."/>
            <person name="Finy P."/>
            <person name="Geml J."/>
            <person name="Haridas S."/>
            <person name="Hughes K."/>
            <person name="Justo A."/>
            <person name="Karasinski D."/>
            <person name="Kautmanova I."/>
            <person name="Kiss B."/>
            <person name="Kocsube S."/>
            <person name="Kotiranta H."/>
            <person name="LaButti K.M."/>
            <person name="Lechner B.E."/>
            <person name="Liimatainen K."/>
            <person name="Lipzen A."/>
            <person name="Lukacs Z."/>
            <person name="Mihaltcheva S."/>
            <person name="Morgado L.N."/>
            <person name="Niskanen T."/>
            <person name="Noordeloos M.E."/>
            <person name="Ohm R.A."/>
            <person name="Ortiz-Santana B."/>
            <person name="Ovrebo C."/>
            <person name="Racz N."/>
            <person name="Riley R."/>
            <person name="Savchenko A."/>
            <person name="Shiryaev A."/>
            <person name="Soop K."/>
            <person name="Spirin V."/>
            <person name="Szebenyi C."/>
            <person name="Tomsovsky M."/>
            <person name="Tulloss R.E."/>
            <person name="Uehling J."/>
            <person name="Grigoriev I.V."/>
            <person name="Vagvolgyi C."/>
            <person name="Papp T."/>
            <person name="Martin F.M."/>
            <person name="Miettinen O."/>
            <person name="Hibbett D.S."/>
            <person name="Nagy L.G."/>
        </authorList>
    </citation>
    <scope>NUCLEOTIDE SEQUENCE [LARGE SCALE GENOMIC DNA]</scope>
    <source>
        <strain evidence="2 3">FP101781</strain>
    </source>
</reference>
<name>A0A4Y7TEV4_COPMI</name>
<evidence type="ECO:0000313" key="3">
    <source>
        <dbReference type="Proteomes" id="UP000298030"/>
    </source>
</evidence>
<feature type="signal peptide" evidence="1">
    <location>
        <begin position="1"/>
        <end position="16"/>
    </location>
</feature>
<protein>
    <submittedName>
        <fullName evidence="2">Uncharacterized protein</fullName>
    </submittedName>
</protein>
<keyword evidence="1" id="KW-0732">Signal</keyword>